<feature type="binding site" description="axial binding residue" evidence="9">
    <location>
        <position position="470"/>
    </location>
    <ligand>
        <name>heme</name>
        <dbReference type="ChEBI" id="CHEBI:30413"/>
    </ligand>
    <ligandPart>
        <name>Fe</name>
        <dbReference type="ChEBI" id="CHEBI:18248"/>
    </ligandPart>
</feature>
<dbReference type="PANTHER" id="PTHR24305:SF166">
    <property type="entry name" value="CYTOCHROME P450 12A4, MITOCHONDRIAL-RELATED"/>
    <property type="match status" value="1"/>
</dbReference>
<organism evidence="10 11">
    <name type="scientific">Lactarius akahatsu</name>
    <dbReference type="NCBI Taxonomy" id="416441"/>
    <lineage>
        <taxon>Eukaryota</taxon>
        <taxon>Fungi</taxon>
        <taxon>Dikarya</taxon>
        <taxon>Basidiomycota</taxon>
        <taxon>Agaricomycotina</taxon>
        <taxon>Agaricomycetes</taxon>
        <taxon>Russulales</taxon>
        <taxon>Russulaceae</taxon>
        <taxon>Lactarius</taxon>
    </lineage>
</organism>
<dbReference type="InterPro" id="IPR050121">
    <property type="entry name" value="Cytochrome_P450_monoxygenase"/>
</dbReference>
<dbReference type="SUPFAM" id="SSF48264">
    <property type="entry name" value="Cytochrome P450"/>
    <property type="match status" value="1"/>
</dbReference>
<evidence type="ECO:0000256" key="7">
    <source>
        <dbReference type="ARBA" id="ARBA00023004"/>
    </source>
</evidence>
<dbReference type="GO" id="GO:0004497">
    <property type="term" value="F:monooxygenase activity"/>
    <property type="evidence" value="ECO:0007669"/>
    <property type="project" value="UniProtKB-KW"/>
</dbReference>
<evidence type="ECO:0000256" key="4">
    <source>
        <dbReference type="ARBA" id="ARBA00022617"/>
    </source>
</evidence>
<proteinExistence type="inferred from homology"/>
<keyword evidence="4 9" id="KW-0349">Heme</keyword>
<keyword evidence="5 9" id="KW-0479">Metal-binding</keyword>
<dbReference type="Pfam" id="PF00067">
    <property type="entry name" value="p450"/>
    <property type="match status" value="1"/>
</dbReference>
<evidence type="ECO:0000256" key="5">
    <source>
        <dbReference type="ARBA" id="ARBA00022723"/>
    </source>
</evidence>
<dbReference type="GO" id="GO:0020037">
    <property type="term" value="F:heme binding"/>
    <property type="evidence" value="ECO:0007669"/>
    <property type="project" value="InterPro"/>
</dbReference>
<comment type="caution">
    <text evidence="10">The sequence shown here is derived from an EMBL/GenBank/DDBJ whole genome shotgun (WGS) entry which is preliminary data.</text>
</comment>
<gene>
    <name evidence="10" type="ORF">EDB92DRAFT_1913891</name>
</gene>
<dbReference type="Gene3D" id="1.10.630.10">
    <property type="entry name" value="Cytochrome P450"/>
    <property type="match status" value="1"/>
</dbReference>
<evidence type="ECO:0000256" key="3">
    <source>
        <dbReference type="ARBA" id="ARBA00010617"/>
    </source>
</evidence>
<dbReference type="EMBL" id="JAKELL010000270">
    <property type="protein sequence ID" value="KAH8977852.1"/>
    <property type="molecule type" value="Genomic_DNA"/>
</dbReference>
<accession>A0AAD4L600</accession>
<evidence type="ECO:0000256" key="6">
    <source>
        <dbReference type="ARBA" id="ARBA00023002"/>
    </source>
</evidence>
<keyword evidence="11" id="KW-1185">Reference proteome</keyword>
<reference evidence="10" key="1">
    <citation type="submission" date="2022-01" db="EMBL/GenBank/DDBJ databases">
        <title>Comparative genomics reveals a dynamic genome evolution in the ectomycorrhizal milk-cap (Lactarius) mushrooms.</title>
        <authorList>
            <consortium name="DOE Joint Genome Institute"/>
            <person name="Lebreton A."/>
            <person name="Tang N."/>
            <person name="Kuo A."/>
            <person name="LaButti K."/>
            <person name="Drula E."/>
            <person name="Barry K."/>
            <person name="Clum A."/>
            <person name="Lipzen A."/>
            <person name="Mousain D."/>
            <person name="Ng V."/>
            <person name="Wang R."/>
            <person name="Wang X."/>
            <person name="Dai Y."/>
            <person name="Henrissat B."/>
            <person name="Grigoriev I.V."/>
            <person name="Guerin-Laguette A."/>
            <person name="Yu F."/>
            <person name="Martin F.M."/>
        </authorList>
    </citation>
    <scope>NUCLEOTIDE SEQUENCE</scope>
    <source>
        <strain evidence="10">QP</strain>
    </source>
</reference>
<dbReference type="InterPro" id="IPR036396">
    <property type="entry name" value="Cyt_P450_sf"/>
</dbReference>
<comment type="cofactor">
    <cofactor evidence="1 9">
        <name>heme</name>
        <dbReference type="ChEBI" id="CHEBI:30413"/>
    </cofactor>
</comment>
<keyword evidence="7 9" id="KW-0408">Iron</keyword>
<evidence type="ECO:0000256" key="8">
    <source>
        <dbReference type="ARBA" id="ARBA00023033"/>
    </source>
</evidence>
<dbReference type="PRINTS" id="PR00385">
    <property type="entry name" value="P450"/>
</dbReference>
<dbReference type="PANTHER" id="PTHR24305">
    <property type="entry name" value="CYTOCHROME P450"/>
    <property type="match status" value="1"/>
</dbReference>
<comment type="pathway">
    <text evidence="2">Secondary metabolite biosynthesis.</text>
</comment>
<comment type="similarity">
    <text evidence="3">Belongs to the cytochrome P450 family.</text>
</comment>
<dbReference type="GO" id="GO:0005506">
    <property type="term" value="F:iron ion binding"/>
    <property type="evidence" value="ECO:0007669"/>
    <property type="project" value="InterPro"/>
</dbReference>
<protein>
    <submittedName>
        <fullName evidence="10">Cytochrome P450</fullName>
    </submittedName>
</protein>
<dbReference type="CDD" id="cd11069">
    <property type="entry name" value="CYP_FUM15-like"/>
    <property type="match status" value="1"/>
</dbReference>
<keyword evidence="8" id="KW-0503">Monooxygenase</keyword>
<evidence type="ECO:0000256" key="1">
    <source>
        <dbReference type="ARBA" id="ARBA00001971"/>
    </source>
</evidence>
<dbReference type="InterPro" id="IPR002401">
    <property type="entry name" value="Cyt_P450_E_grp-I"/>
</dbReference>
<dbReference type="InterPro" id="IPR001128">
    <property type="entry name" value="Cyt_P450"/>
</dbReference>
<evidence type="ECO:0000256" key="9">
    <source>
        <dbReference type="PIRSR" id="PIRSR602401-1"/>
    </source>
</evidence>
<dbReference type="PRINTS" id="PR00463">
    <property type="entry name" value="EP450I"/>
</dbReference>
<dbReference type="GO" id="GO:0016705">
    <property type="term" value="F:oxidoreductase activity, acting on paired donors, with incorporation or reduction of molecular oxygen"/>
    <property type="evidence" value="ECO:0007669"/>
    <property type="project" value="InterPro"/>
</dbReference>
<evidence type="ECO:0000313" key="10">
    <source>
        <dbReference type="EMBL" id="KAH8977852.1"/>
    </source>
</evidence>
<keyword evidence="6" id="KW-0560">Oxidoreductase</keyword>
<name>A0AAD4L600_9AGAM</name>
<evidence type="ECO:0000313" key="11">
    <source>
        <dbReference type="Proteomes" id="UP001201163"/>
    </source>
</evidence>
<evidence type="ECO:0000256" key="2">
    <source>
        <dbReference type="ARBA" id="ARBA00005179"/>
    </source>
</evidence>
<dbReference type="Proteomes" id="UP001201163">
    <property type="component" value="Unassembled WGS sequence"/>
</dbReference>
<sequence>MGNQITTLLPLVVVPAFLARIYYRWQNDFLRKLRGPDSSSFLYGNDIDLICQNEVGDCEFKWAREYGNVWRQHGCLGTDRLVVADPEALRYILHVPGYHFDKRKEVLKFVEMTFGRGLTWATGETHRRQRGVMNPAFSAPQMRTFLPMFQNSASKLVQVLKEEVIAAEPSGQLVVDMIGWLSRTTLDVIGEAGFGFQFGSLDGLENPLRKQNENLFTGTPLRYGFIIRTIWYYILELPSDPLRYLPTPRYRRFRRYSAFMRNFSQGIVERSIIEGDGKDVMSVLLRANASEDPRRTLSDIEMVDQIATLLFAGHDTTAKSLTWYLYEIARNPECQERVRAEIAAIRAKKSGEELSATDLESMAYTLATIKEGLRLHPIVHTLLKEATQDDVIPLSSPIVTKSGEQVSSIPVRKGTLVDLAVGVYNRLPEIWGIDANEFKPERFLDIDKSHRSNVGVFGNLMTFSSGPGGCIGWRFAVLEMQTIIVTLLENFEFSLPPQTEKTRIYRKLAGGLMAPVVKGGKGAWMGLVVKSLEE</sequence>
<dbReference type="AlphaFoldDB" id="A0AAD4L600"/>